<dbReference type="Proteomes" id="UP000655443">
    <property type="component" value="Unassembled WGS sequence"/>
</dbReference>
<dbReference type="EMBL" id="BMVG01000048">
    <property type="protein sequence ID" value="GHE14276.1"/>
    <property type="molecule type" value="Genomic_DNA"/>
</dbReference>
<organism evidence="1 2">
    <name type="scientific">Streptomyces alanosinicus</name>
    <dbReference type="NCBI Taxonomy" id="68171"/>
    <lineage>
        <taxon>Bacteria</taxon>
        <taxon>Bacillati</taxon>
        <taxon>Actinomycetota</taxon>
        <taxon>Actinomycetes</taxon>
        <taxon>Kitasatosporales</taxon>
        <taxon>Streptomycetaceae</taxon>
        <taxon>Streptomyces</taxon>
    </lineage>
</organism>
<sequence length="73" mass="8083">MPEPPTCMFEDGEDSMNEMPQRIGPSRHQAAAVPPLLRYFPIVCSPCRQGLIRHYGPKAQADPSPPLAKQPMP</sequence>
<evidence type="ECO:0000313" key="1">
    <source>
        <dbReference type="EMBL" id="GHE14276.1"/>
    </source>
</evidence>
<name>A0A919D829_9ACTN</name>
<evidence type="ECO:0000313" key="2">
    <source>
        <dbReference type="Proteomes" id="UP000655443"/>
    </source>
</evidence>
<protein>
    <submittedName>
        <fullName evidence="1">Uncharacterized protein</fullName>
    </submittedName>
</protein>
<comment type="caution">
    <text evidence="1">The sequence shown here is derived from an EMBL/GenBank/DDBJ whole genome shotgun (WGS) entry which is preliminary data.</text>
</comment>
<reference evidence="1" key="2">
    <citation type="submission" date="2020-09" db="EMBL/GenBank/DDBJ databases">
        <authorList>
            <person name="Sun Q."/>
            <person name="Ohkuma M."/>
        </authorList>
    </citation>
    <scope>NUCLEOTIDE SEQUENCE</scope>
    <source>
        <strain evidence="1">JCM 4714</strain>
    </source>
</reference>
<reference evidence="1" key="1">
    <citation type="journal article" date="2014" name="Int. J. Syst. Evol. Microbiol.">
        <title>Complete genome sequence of Corynebacterium casei LMG S-19264T (=DSM 44701T), isolated from a smear-ripened cheese.</title>
        <authorList>
            <consortium name="US DOE Joint Genome Institute (JGI-PGF)"/>
            <person name="Walter F."/>
            <person name="Albersmeier A."/>
            <person name="Kalinowski J."/>
            <person name="Ruckert C."/>
        </authorList>
    </citation>
    <scope>NUCLEOTIDE SEQUENCE</scope>
    <source>
        <strain evidence="1">JCM 4714</strain>
    </source>
</reference>
<proteinExistence type="predicted"/>
<gene>
    <name evidence="1" type="ORF">GCM10010339_84300</name>
</gene>
<accession>A0A919D829</accession>
<dbReference type="AlphaFoldDB" id="A0A919D829"/>
<keyword evidence="2" id="KW-1185">Reference proteome</keyword>